<proteinExistence type="inferred from homology"/>
<comment type="caution">
    <text evidence="8">The sequence shown here is derived from an EMBL/GenBank/DDBJ whole genome shotgun (WGS) entry which is preliminary data.</text>
</comment>
<dbReference type="InterPro" id="IPR036526">
    <property type="entry name" value="C-N_Hydrolase_sf"/>
</dbReference>
<sequence>MFASRKLLQHLQQSITLFSQFRMASSSSTGFRVALLQLTVTADKSTNVANAVRRLQQAKLNGCTLAILPECFNSPYNTALFKEYSEVIPGGETSEALSQAAKSNEMYIVGGSIPEICDGKVYNTCTVWDPNGNLIAKHRKVHLFDINIPGGVCFKESDALAAGNTLNTFQLGKLKIGLGICYDIRFAEMATLYRKQGCDMLIYPSAFNMTTGPLHWSLLIRCRAVDNQAFVAVVSPARVTDSNYVAWGHSMVVDPWGKILEEATEKDMDLYADLDFGDREKMRQQIPTENQRRTDLYDTIDLKNKV</sequence>
<dbReference type="CDD" id="cd07572">
    <property type="entry name" value="nit"/>
    <property type="match status" value="1"/>
</dbReference>
<dbReference type="InterPro" id="IPR003010">
    <property type="entry name" value="C-N_Hydrolase"/>
</dbReference>
<dbReference type="AlphaFoldDB" id="A0A6G0T6I4"/>
<dbReference type="InterPro" id="IPR045254">
    <property type="entry name" value="Nit1/2_C-N_Hydrolase"/>
</dbReference>
<evidence type="ECO:0000256" key="4">
    <source>
        <dbReference type="ARBA" id="ARBA00039118"/>
    </source>
</evidence>
<dbReference type="GO" id="GO:0006528">
    <property type="term" value="P:asparagine metabolic process"/>
    <property type="evidence" value="ECO:0007669"/>
    <property type="project" value="TreeGrafter"/>
</dbReference>
<dbReference type="FunFam" id="3.60.110.10:FF:000002">
    <property type="entry name" value="Nitrilase family member 2"/>
    <property type="match status" value="1"/>
</dbReference>
<keyword evidence="9" id="KW-1185">Reference proteome</keyword>
<evidence type="ECO:0000313" key="9">
    <source>
        <dbReference type="Proteomes" id="UP000475862"/>
    </source>
</evidence>
<protein>
    <recommendedName>
        <fullName evidence="4">omega-amidase</fullName>
        <ecNumber evidence="4">3.5.1.3</ecNumber>
    </recommendedName>
    <alternativeName>
        <fullName evidence="5">Nitrilase homolog 2</fullName>
    </alternativeName>
</protein>
<reference evidence="8 9" key="1">
    <citation type="submission" date="2019-08" db="EMBL/GenBank/DDBJ databases">
        <title>The genome of the soybean aphid Biotype 1, its phylome, world population structure and adaptation to the North American continent.</title>
        <authorList>
            <person name="Giordano R."/>
            <person name="Donthu R.K."/>
            <person name="Hernandez A.G."/>
            <person name="Wright C.L."/>
            <person name="Zimin A.V."/>
        </authorList>
    </citation>
    <scope>NUCLEOTIDE SEQUENCE [LARGE SCALE GENOMIC DNA]</scope>
    <source>
        <tissue evidence="8">Whole aphids</tissue>
    </source>
</reference>
<dbReference type="SUPFAM" id="SSF56317">
    <property type="entry name" value="Carbon-nitrogen hydrolase"/>
    <property type="match status" value="1"/>
</dbReference>
<dbReference type="PANTHER" id="PTHR23088:SF30">
    <property type="entry name" value="OMEGA-AMIDASE NIT2"/>
    <property type="match status" value="1"/>
</dbReference>
<dbReference type="EC" id="3.5.1.3" evidence="4"/>
<comment type="catalytic activity">
    <reaction evidence="6">
        <text>2-oxosuccinamate + H2O = oxaloacetate + NH4(+)</text>
        <dbReference type="Rhea" id="RHEA:59412"/>
        <dbReference type="ChEBI" id="CHEBI:15377"/>
        <dbReference type="ChEBI" id="CHEBI:16452"/>
        <dbReference type="ChEBI" id="CHEBI:28938"/>
        <dbReference type="ChEBI" id="CHEBI:57735"/>
        <dbReference type="EC" id="3.5.1.3"/>
    </reaction>
    <physiologicalReaction direction="left-to-right" evidence="6">
        <dbReference type="Rhea" id="RHEA:59413"/>
    </physiologicalReaction>
</comment>
<dbReference type="Pfam" id="PF00795">
    <property type="entry name" value="CN_hydrolase"/>
    <property type="match status" value="1"/>
</dbReference>
<dbReference type="GO" id="GO:0006107">
    <property type="term" value="P:oxaloacetate metabolic process"/>
    <property type="evidence" value="ECO:0007669"/>
    <property type="project" value="TreeGrafter"/>
</dbReference>
<dbReference type="OrthoDB" id="10250282at2759"/>
<comment type="similarity">
    <text evidence="1">Belongs to the carbon-nitrogen hydrolase superfamily. NIT1/NIT2 family.</text>
</comment>
<organism evidence="8 9">
    <name type="scientific">Aphis glycines</name>
    <name type="common">Soybean aphid</name>
    <dbReference type="NCBI Taxonomy" id="307491"/>
    <lineage>
        <taxon>Eukaryota</taxon>
        <taxon>Metazoa</taxon>
        <taxon>Ecdysozoa</taxon>
        <taxon>Arthropoda</taxon>
        <taxon>Hexapoda</taxon>
        <taxon>Insecta</taxon>
        <taxon>Pterygota</taxon>
        <taxon>Neoptera</taxon>
        <taxon>Paraneoptera</taxon>
        <taxon>Hemiptera</taxon>
        <taxon>Sternorrhyncha</taxon>
        <taxon>Aphidomorpha</taxon>
        <taxon>Aphidoidea</taxon>
        <taxon>Aphididae</taxon>
        <taxon>Aphidini</taxon>
        <taxon>Aphis</taxon>
        <taxon>Aphis</taxon>
    </lineage>
</organism>
<dbReference type="Gene3D" id="3.60.110.10">
    <property type="entry name" value="Carbon-nitrogen hydrolase"/>
    <property type="match status" value="1"/>
</dbReference>
<dbReference type="PANTHER" id="PTHR23088">
    <property type="entry name" value="NITRILASE-RELATED"/>
    <property type="match status" value="1"/>
</dbReference>
<evidence type="ECO:0000256" key="3">
    <source>
        <dbReference type="ARBA" id="ARBA00036637"/>
    </source>
</evidence>
<evidence type="ECO:0000256" key="5">
    <source>
        <dbReference type="ARBA" id="ARBA00041576"/>
    </source>
</evidence>
<dbReference type="GO" id="GO:0006541">
    <property type="term" value="P:glutamine metabolic process"/>
    <property type="evidence" value="ECO:0007669"/>
    <property type="project" value="TreeGrafter"/>
</dbReference>
<dbReference type="EMBL" id="VYZN01000055">
    <property type="protein sequence ID" value="KAE9526202.1"/>
    <property type="molecule type" value="Genomic_DNA"/>
</dbReference>
<keyword evidence="2" id="KW-0378">Hydrolase</keyword>
<name>A0A6G0T6I4_APHGL</name>
<feature type="domain" description="CN hydrolase" evidence="7">
    <location>
        <begin position="31"/>
        <end position="276"/>
    </location>
</feature>
<dbReference type="PROSITE" id="PS50263">
    <property type="entry name" value="CN_HYDROLASE"/>
    <property type="match status" value="1"/>
</dbReference>
<evidence type="ECO:0000313" key="8">
    <source>
        <dbReference type="EMBL" id="KAE9526202.1"/>
    </source>
</evidence>
<evidence type="ECO:0000256" key="6">
    <source>
        <dbReference type="ARBA" id="ARBA00048745"/>
    </source>
</evidence>
<evidence type="ECO:0000256" key="1">
    <source>
        <dbReference type="ARBA" id="ARBA00010613"/>
    </source>
</evidence>
<dbReference type="GO" id="GO:0050152">
    <property type="term" value="F:omega-amidase activity"/>
    <property type="evidence" value="ECO:0007669"/>
    <property type="project" value="UniProtKB-EC"/>
</dbReference>
<accession>A0A6G0T6I4</accession>
<evidence type="ECO:0000259" key="7">
    <source>
        <dbReference type="PROSITE" id="PS50263"/>
    </source>
</evidence>
<comment type="catalytic activity">
    <reaction evidence="3">
        <text>2-oxoglutaramate + H2O = 2-oxoglutarate + NH4(+)</text>
        <dbReference type="Rhea" id="RHEA:32963"/>
        <dbReference type="ChEBI" id="CHEBI:15377"/>
        <dbReference type="ChEBI" id="CHEBI:16769"/>
        <dbReference type="ChEBI" id="CHEBI:16810"/>
        <dbReference type="ChEBI" id="CHEBI:28938"/>
        <dbReference type="EC" id="3.5.1.3"/>
    </reaction>
    <physiologicalReaction direction="left-to-right" evidence="3">
        <dbReference type="Rhea" id="RHEA:32964"/>
    </physiologicalReaction>
</comment>
<dbReference type="Proteomes" id="UP000475862">
    <property type="component" value="Unassembled WGS sequence"/>
</dbReference>
<gene>
    <name evidence="8" type="ORF">AGLY_013833</name>
</gene>
<evidence type="ECO:0000256" key="2">
    <source>
        <dbReference type="ARBA" id="ARBA00022801"/>
    </source>
</evidence>
<dbReference type="GO" id="GO:0005739">
    <property type="term" value="C:mitochondrion"/>
    <property type="evidence" value="ECO:0007669"/>
    <property type="project" value="TreeGrafter"/>
</dbReference>